<organism evidence="3 4">
    <name type="scientific">Amphibalanus amphitrite</name>
    <name type="common">Striped barnacle</name>
    <name type="synonym">Balanus amphitrite</name>
    <dbReference type="NCBI Taxonomy" id="1232801"/>
    <lineage>
        <taxon>Eukaryota</taxon>
        <taxon>Metazoa</taxon>
        <taxon>Ecdysozoa</taxon>
        <taxon>Arthropoda</taxon>
        <taxon>Crustacea</taxon>
        <taxon>Multicrustacea</taxon>
        <taxon>Cirripedia</taxon>
        <taxon>Thoracica</taxon>
        <taxon>Thoracicalcarea</taxon>
        <taxon>Balanomorpha</taxon>
        <taxon>Balanoidea</taxon>
        <taxon>Balanidae</taxon>
        <taxon>Amphibalaninae</taxon>
        <taxon>Amphibalanus</taxon>
    </lineage>
</organism>
<evidence type="ECO:0000313" key="3">
    <source>
        <dbReference type="EMBL" id="KAF0299611.1"/>
    </source>
</evidence>
<dbReference type="PANTHER" id="PTHR46384:SF1">
    <property type="entry name" value="MOTILE SPERM DOMAIN-CONTAINING PROTEIN 2"/>
    <property type="match status" value="1"/>
</dbReference>
<keyword evidence="1" id="KW-1133">Transmembrane helix</keyword>
<keyword evidence="1" id="KW-0812">Transmembrane</keyword>
<sequence length="254" mass="28236">MTSTRTITHQVVRGKIRSLCRERTRTSESKMGCDTAEIADLLTVSPGEEVRFPTDLPNARIPITLNNINAGPVAFKVKTTSPEKFRVKPSSGVVSPGCHVTIELALCEGFSVSQVASDKFLLLATPVSSDCLCQKELCKLWKNLPNDQRFEHKLRCVVESGRRDGMSVMIGMQIRDLGDKLECLQERLDAKQRTSERQWRAQSRRTRLGLLLGALLLVVITTDVLLALTGSRGSAGYALCMVRKSALVGWWSWF</sequence>
<evidence type="ECO:0000313" key="4">
    <source>
        <dbReference type="Proteomes" id="UP000440578"/>
    </source>
</evidence>
<feature type="domain" description="MSP" evidence="2">
    <location>
        <begin position="41"/>
        <end position="159"/>
    </location>
</feature>
<dbReference type="PANTHER" id="PTHR46384">
    <property type="entry name" value="MOTILE SPERM DOMAIN-CONTAINING PROTEIN 2"/>
    <property type="match status" value="1"/>
</dbReference>
<accession>A0A6A4WCG2</accession>
<name>A0A6A4WCG2_AMPAM</name>
<dbReference type="AlphaFoldDB" id="A0A6A4WCG2"/>
<keyword evidence="4" id="KW-1185">Reference proteome</keyword>
<comment type="caution">
    <text evidence="3">The sequence shown here is derived from an EMBL/GenBank/DDBJ whole genome shotgun (WGS) entry which is preliminary data.</text>
</comment>
<dbReference type="Proteomes" id="UP000440578">
    <property type="component" value="Unassembled WGS sequence"/>
</dbReference>
<dbReference type="PROSITE" id="PS50202">
    <property type="entry name" value="MSP"/>
    <property type="match status" value="1"/>
</dbReference>
<reference evidence="3 4" key="1">
    <citation type="submission" date="2019-07" db="EMBL/GenBank/DDBJ databases">
        <title>Draft genome assembly of a fouling barnacle, Amphibalanus amphitrite (Darwin, 1854): The first reference genome for Thecostraca.</title>
        <authorList>
            <person name="Kim W."/>
        </authorList>
    </citation>
    <scope>NUCLEOTIDE SEQUENCE [LARGE SCALE GENOMIC DNA]</scope>
    <source>
        <strain evidence="3">SNU_AA5</strain>
        <tissue evidence="3">Soma without cirri and trophi</tissue>
    </source>
</reference>
<evidence type="ECO:0000259" key="2">
    <source>
        <dbReference type="PROSITE" id="PS50202"/>
    </source>
</evidence>
<dbReference type="GO" id="GO:0012505">
    <property type="term" value="C:endomembrane system"/>
    <property type="evidence" value="ECO:0007669"/>
    <property type="project" value="TreeGrafter"/>
</dbReference>
<evidence type="ECO:0000256" key="1">
    <source>
        <dbReference type="SAM" id="Phobius"/>
    </source>
</evidence>
<dbReference type="InterPro" id="IPR008962">
    <property type="entry name" value="PapD-like_sf"/>
</dbReference>
<dbReference type="EMBL" id="VIIS01001347">
    <property type="protein sequence ID" value="KAF0299611.1"/>
    <property type="molecule type" value="Genomic_DNA"/>
</dbReference>
<dbReference type="GO" id="GO:0140284">
    <property type="term" value="C:endoplasmic reticulum-endosome membrane contact site"/>
    <property type="evidence" value="ECO:0007669"/>
    <property type="project" value="TreeGrafter"/>
</dbReference>
<protein>
    <submittedName>
        <fullName evidence="3">Motile sperm domain-containing protein 2</fullName>
    </submittedName>
</protein>
<dbReference type="Pfam" id="PF00635">
    <property type="entry name" value="Motile_Sperm"/>
    <property type="match status" value="1"/>
</dbReference>
<dbReference type="InterPro" id="IPR013783">
    <property type="entry name" value="Ig-like_fold"/>
</dbReference>
<dbReference type="SUPFAM" id="SSF49354">
    <property type="entry name" value="PapD-like"/>
    <property type="match status" value="1"/>
</dbReference>
<dbReference type="OrthoDB" id="75724at2759"/>
<feature type="transmembrane region" description="Helical" evidence="1">
    <location>
        <begin position="208"/>
        <end position="228"/>
    </location>
</feature>
<dbReference type="Gene3D" id="2.60.40.10">
    <property type="entry name" value="Immunoglobulins"/>
    <property type="match status" value="1"/>
</dbReference>
<gene>
    <name evidence="3" type="primary">MOSPD2</name>
    <name evidence="3" type="ORF">FJT64_027695</name>
</gene>
<dbReference type="InterPro" id="IPR053012">
    <property type="entry name" value="ER-organelle_contact"/>
</dbReference>
<dbReference type="InterPro" id="IPR000535">
    <property type="entry name" value="MSP_dom"/>
</dbReference>
<keyword evidence="1" id="KW-0472">Membrane</keyword>
<proteinExistence type="predicted"/>